<gene>
    <name evidence="6" type="ordered locus">Cpar_1457</name>
</gene>
<dbReference type="GO" id="GO:0070403">
    <property type="term" value="F:NAD+ binding"/>
    <property type="evidence" value="ECO:0007669"/>
    <property type="project" value="InterPro"/>
</dbReference>
<dbReference type="eggNOG" id="COG0451">
    <property type="taxonomic scope" value="Bacteria"/>
</dbReference>
<keyword evidence="7" id="KW-1185">Reference proteome</keyword>
<evidence type="ECO:0000313" key="7">
    <source>
        <dbReference type="Proteomes" id="UP000008811"/>
    </source>
</evidence>
<dbReference type="Proteomes" id="UP000008811">
    <property type="component" value="Chromosome"/>
</dbReference>
<dbReference type="Gene3D" id="3.40.50.720">
    <property type="entry name" value="NAD(P)-binding Rossmann-like Domain"/>
    <property type="match status" value="1"/>
</dbReference>
<dbReference type="Pfam" id="PF01370">
    <property type="entry name" value="Epimerase"/>
    <property type="match status" value="1"/>
</dbReference>
<reference evidence="6" key="1">
    <citation type="submission" date="2008-06" db="EMBL/GenBank/DDBJ databases">
        <title>Complete sequence of Chlorobaculum parvum NCIB 8327.</title>
        <authorList>
            <consortium name="US DOE Joint Genome Institute"/>
            <person name="Lucas S."/>
            <person name="Copeland A."/>
            <person name="Lapidus A."/>
            <person name="Glavina del Rio T."/>
            <person name="Dalin E."/>
            <person name="Tice H."/>
            <person name="Bruce D."/>
            <person name="Goodwin L."/>
            <person name="Pitluck S."/>
            <person name="Schmutz J."/>
            <person name="Larimer F."/>
            <person name="Land M."/>
            <person name="Hauser L."/>
            <person name="Kyrpides N."/>
            <person name="Mikhailova N."/>
            <person name="Zhao F."/>
            <person name="Li T."/>
            <person name="Liu Z."/>
            <person name="Overmann J."/>
            <person name="Bryant D.A."/>
            <person name="Richardson P."/>
        </authorList>
    </citation>
    <scope>NUCLEOTIDE SEQUENCE [LARGE SCALE GENOMIC DNA]</scope>
    <source>
        <strain evidence="6">NCIB 8327</strain>
    </source>
</reference>
<dbReference type="GO" id="GO:0048040">
    <property type="term" value="F:UDP-glucuronate decarboxylase activity"/>
    <property type="evidence" value="ECO:0007669"/>
    <property type="project" value="TreeGrafter"/>
</dbReference>
<feature type="domain" description="NAD-dependent epimerase/dehydratase" evidence="5">
    <location>
        <begin position="15"/>
        <end position="260"/>
    </location>
</feature>
<dbReference type="GO" id="GO:0042732">
    <property type="term" value="P:D-xylose metabolic process"/>
    <property type="evidence" value="ECO:0007669"/>
    <property type="project" value="InterPro"/>
</dbReference>
<keyword evidence="2" id="KW-0210">Decarboxylase</keyword>
<keyword evidence="3" id="KW-0520">NAD</keyword>
<accession>B3QPK2</accession>
<dbReference type="STRING" id="517417.Cpar_1457"/>
<protein>
    <submittedName>
        <fullName evidence="6">NAD-dependent epimerase/dehydratase</fullName>
    </submittedName>
</protein>
<dbReference type="EMBL" id="CP001099">
    <property type="protein sequence ID" value="ACF11855.1"/>
    <property type="molecule type" value="Genomic_DNA"/>
</dbReference>
<evidence type="ECO:0000256" key="1">
    <source>
        <dbReference type="ARBA" id="ARBA00001911"/>
    </source>
</evidence>
<proteinExistence type="predicted"/>
<dbReference type="HOGENOM" id="CLU_007383_4_0_10"/>
<dbReference type="RefSeq" id="WP_012502688.1">
    <property type="nucleotide sequence ID" value="NC_011027.1"/>
</dbReference>
<dbReference type="InterPro" id="IPR036291">
    <property type="entry name" value="NAD(P)-bd_dom_sf"/>
</dbReference>
<sequence length="334" mass="36605">MQHQNDESMTIKRLFLTGGTGFFGKSLLRYWIQQSTQGKSVPAVTLMSRSPDAFLASYPEFVGLPWLTLVKGDVTMPKTFPTELNCSHILHAATDSTNGPMLTPLERFNQIVDGTRNVLDFAHRVEATRFLLTSSGGVYGPQPEKMERIPEDYNGMPDPLQPSHAYSVAKRTAEHLCALYGDAFGIEILVARCFAFVGPDLPLDAHFAIGNFIADAVAGRQITIKGNGLPIRSYLDQSDLATWLLTILEHGQSGRPYNVGSDQAITLLELANMVAETVHPKVPVQVLDTGIDAGNFRRRYVPDITRASKELGLTVTVPLHEAIKRAVMAARGAD</sequence>
<evidence type="ECO:0000256" key="4">
    <source>
        <dbReference type="ARBA" id="ARBA00023239"/>
    </source>
</evidence>
<dbReference type="GO" id="GO:0005737">
    <property type="term" value="C:cytoplasm"/>
    <property type="evidence" value="ECO:0007669"/>
    <property type="project" value="TreeGrafter"/>
</dbReference>
<dbReference type="PANTHER" id="PTHR43078:SF6">
    <property type="entry name" value="UDP-GLUCURONIC ACID DECARBOXYLASE 1"/>
    <property type="match status" value="1"/>
</dbReference>
<keyword evidence="4" id="KW-0456">Lyase</keyword>
<evidence type="ECO:0000256" key="2">
    <source>
        <dbReference type="ARBA" id="ARBA00022793"/>
    </source>
</evidence>
<dbReference type="InterPro" id="IPR044516">
    <property type="entry name" value="UXS-like"/>
</dbReference>
<evidence type="ECO:0000313" key="6">
    <source>
        <dbReference type="EMBL" id="ACF11855.1"/>
    </source>
</evidence>
<dbReference type="KEGG" id="cpc:Cpar_1457"/>
<dbReference type="SUPFAM" id="SSF51735">
    <property type="entry name" value="NAD(P)-binding Rossmann-fold domains"/>
    <property type="match status" value="1"/>
</dbReference>
<evidence type="ECO:0000256" key="3">
    <source>
        <dbReference type="ARBA" id="ARBA00023027"/>
    </source>
</evidence>
<name>B3QPK2_CHLP8</name>
<evidence type="ECO:0000259" key="5">
    <source>
        <dbReference type="Pfam" id="PF01370"/>
    </source>
</evidence>
<dbReference type="AlphaFoldDB" id="B3QPK2"/>
<dbReference type="InterPro" id="IPR001509">
    <property type="entry name" value="Epimerase_deHydtase"/>
</dbReference>
<comment type="cofactor">
    <cofactor evidence="1">
        <name>NAD(+)</name>
        <dbReference type="ChEBI" id="CHEBI:57540"/>
    </cofactor>
</comment>
<dbReference type="PANTHER" id="PTHR43078">
    <property type="entry name" value="UDP-GLUCURONIC ACID DECARBOXYLASE-RELATED"/>
    <property type="match status" value="1"/>
</dbReference>
<organism evidence="6 7">
    <name type="scientific">Chlorobaculum parvum (strain DSM 263 / NCIMB 8327)</name>
    <name type="common">Chlorobium vibrioforme subsp. thiosulfatophilum</name>
    <dbReference type="NCBI Taxonomy" id="517417"/>
    <lineage>
        <taxon>Bacteria</taxon>
        <taxon>Pseudomonadati</taxon>
        <taxon>Chlorobiota</taxon>
        <taxon>Chlorobiia</taxon>
        <taxon>Chlorobiales</taxon>
        <taxon>Chlorobiaceae</taxon>
        <taxon>Chlorobaculum</taxon>
    </lineage>
</organism>